<proteinExistence type="predicted"/>
<dbReference type="EMBL" id="RBAK01000010">
    <property type="protein sequence ID" value="RKN42054.1"/>
    <property type="molecule type" value="Genomic_DNA"/>
</dbReference>
<evidence type="ECO:0000313" key="3">
    <source>
        <dbReference type="Proteomes" id="UP000281726"/>
    </source>
</evidence>
<evidence type="ECO:0000313" key="2">
    <source>
        <dbReference type="EMBL" id="RKN42054.1"/>
    </source>
</evidence>
<organism evidence="2 3">
    <name type="scientific">Micromonospora endolithica</name>
    <dbReference type="NCBI Taxonomy" id="230091"/>
    <lineage>
        <taxon>Bacteria</taxon>
        <taxon>Bacillati</taxon>
        <taxon>Actinomycetota</taxon>
        <taxon>Actinomycetes</taxon>
        <taxon>Micromonosporales</taxon>
        <taxon>Micromonosporaceae</taxon>
        <taxon>Micromonospora</taxon>
    </lineage>
</organism>
<keyword evidence="1" id="KW-0812">Transmembrane</keyword>
<keyword evidence="1" id="KW-0472">Membrane</keyword>
<protein>
    <recommendedName>
        <fullName evidence="4">DUF3592 domain-containing protein</fullName>
    </recommendedName>
</protein>
<gene>
    <name evidence="2" type="ORF">D7223_23200</name>
</gene>
<sequence length="148" mass="15685">MVGLMAGAFLLVGMGLLGGSLGYRWHVAAEAERLRGEGTPVTATVVDRSGGGGRGSGIDRIEIVYVYDSAGYRAWIPCAGVTGCRSTPQRELTIRVDRNDPERFVAENGHTDGSLSFLMSWTVIPMGVVALVGAGVLGLVFRDRDGWA</sequence>
<dbReference type="AlphaFoldDB" id="A0A3A9Z2E1"/>
<dbReference type="Proteomes" id="UP000281726">
    <property type="component" value="Unassembled WGS sequence"/>
</dbReference>
<evidence type="ECO:0008006" key="4">
    <source>
        <dbReference type="Google" id="ProtNLM"/>
    </source>
</evidence>
<evidence type="ECO:0000256" key="1">
    <source>
        <dbReference type="SAM" id="Phobius"/>
    </source>
</evidence>
<accession>A0A3A9Z2E1</accession>
<name>A0A3A9Z2E1_9ACTN</name>
<keyword evidence="1" id="KW-1133">Transmembrane helix</keyword>
<keyword evidence="3" id="KW-1185">Reference proteome</keyword>
<feature type="transmembrane region" description="Helical" evidence="1">
    <location>
        <begin position="118"/>
        <end position="141"/>
    </location>
</feature>
<reference evidence="2 3" key="1">
    <citation type="journal article" date="2004" name="Syst. Appl. Microbiol.">
        <title>Cryptoendolithic actinomycetes from antarctic sandstone rock samples: Micromonospora endolithica sp. nov. and two isolates related to Micromonospora coerulea Jensen 1932.</title>
        <authorList>
            <person name="Hirsch P."/>
            <person name="Mevs U."/>
            <person name="Kroppenstedt R.M."/>
            <person name="Schumann P."/>
            <person name="Stackebrandt E."/>
        </authorList>
    </citation>
    <scope>NUCLEOTIDE SEQUENCE [LARGE SCALE GENOMIC DNA]</scope>
    <source>
        <strain evidence="2 3">JCM 12677</strain>
    </source>
</reference>
<comment type="caution">
    <text evidence="2">The sequence shown here is derived from an EMBL/GenBank/DDBJ whole genome shotgun (WGS) entry which is preliminary data.</text>
</comment>